<reference evidence="1" key="1">
    <citation type="submission" date="2020-09" db="EMBL/GenBank/DDBJ databases">
        <title>Leviviricetes taxonomy.</title>
        <authorList>
            <person name="Stockdale S.R."/>
            <person name="Callanan J."/>
            <person name="Adriaenssens E.M."/>
            <person name="Kuhn J.H."/>
            <person name="Rumnieks J."/>
            <person name="Shkoporov A."/>
            <person name="Draper L.A."/>
            <person name="Ross P."/>
            <person name="Hill C."/>
        </authorList>
    </citation>
    <scope>NUCLEOTIDE SEQUENCE</scope>
</reference>
<evidence type="ECO:0000313" key="1">
    <source>
        <dbReference type="EMBL" id="DAD52516.1"/>
    </source>
</evidence>
<organism evidence="1 2">
    <name type="scientific">ssRNA phage SRR5467091_8</name>
    <dbReference type="NCBI Taxonomy" id="2786473"/>
    <lineage>
        <taxon>Viruses</taxon>
        <taxon>Riboviria</taxon>
        <taxon>Orthornavirae</taxon>
        <taxon>Lenarviricota</taxon>
        <taxon>Leviviricetes</taxon>
        <taxon>Norzivirales</taxon>
        <taxon>Fiersviridae</taxon>
        <taxon>Ashucavirus</taxon>
        <taxon>Ashucavirus caenicola</taxon>
    </lineage>
</organism>
<sequence>MALAVDPERVPISTFVVGVCFAHFGGQCFA</sequence>
<name>A0A8S5L515_9VIRU</name>
<gene>
    <name evidence="1" type="primary">SRR5467091_8_4</name>
</gene>
<evidence type="ECO:0000313" key="2">
    <source>
        <dbReference type="Proteomes" id="UP000677770"/>
    </source>
</evidence>
<feature type="non-terminal residue" evidence="1">
    <location>
        <position position="30"/>
    </location>
</feature>
<dbReference type="EMBL" id="BK014127">
    <property type="protein sequence ID" value="DAD52516.1"/>
    <property type="molecule type" value="Genomic_RNA"/>
</dbReference>
<keyword evidence="2" id="KW-1185">Reference proteome</keyword>
<proteinExistence type="predicted"/>
<dbReference type="GeneID" id="80397980"/>
<dbReference type="RefSeq" id="YP_010769071.1">
    <property type="nucleotide sequence ID" value="NC_073868.1"/>
</dbReference>
<dbReference type="KEGG" id="vg:80397980"/>
<accession>A0A8S5L515</accession>
<protein>
    <submittedName>
        <fullName evidence="1">Uncharacterized protein</fullName>
    </submittedName>
</protein>
<dbReference type="Proteomes" id="UP000677770">
    <property type="component" value="Segment"/>
</dbReference>